<sequence>MDTRDDERLSQASDTVSTRRETPDSVELPGKVSKAMANALATTLQIGQSQGSQRHGQNKLTQPRASGICYRPFPIDNWIHVPVSLSLSYSDVQFNLQ</sequence>
<reference evidence="4" key="1">
    <citation type="submission" date="2017-02" db="UniProtKB">
        <authorList>
            <consortium name="WormBaseParasite"/>
        </authorList>
    </citation>
    <scope>IDENTIFICATION</scope>
</reference>
<keyword evidence="3" id="KW-1185">Reference proteome</keyword>
<protein>
    <submittedName>
        <fullName evidence="2 4">Uncharacterized protein</fullName>
    </submittedName>
</protein>
<dbReference type="AlphaFoldDB" id="A0A0R3W8E5"/>
<proteinExistence type="predicted"/>
<dbReference type="WBParaSite" id="TASK_0000662501-mRNA-1">
    <property type="protein sequence ID" value="TASK_0000662501-mRNA-1"/>
    <property type="gene ID" value="TASK_0000662501"/>
</dbReference>
<gene>
    <name evidence="2" type="ORF">TASK_LOCUS6626</name>
</gene>
<evidence type="ECO:0000313" key="2">
    <source>
        <dbReference type="EMBL" id="VDK37059.1"/>
    </source>
</evidence>
<accession>A0A0R3W8E5</accession>
<dbReference type="Proteomes" id="UP000282613">
    <property type="component" value="Unassembled WGS sequence"/>
</dbReference>
<dbReference type="EMBL" id="UYRS01018520">
    <property type="protein sequence ID" value="VDK37059.1"/>
    <property type="molecule type" value="Genomic_DNA"/>
</dbReference>
<evidence type="ECO:0000313" key="4">
    <source>
        <dbReference type="WBParaSite" id="TASK_0000662501-mRNA-1"/>
    </source>
</evidence>
<feature type="region of interest" description="Disordered" evidence="1">
    <location>
        <begin position="1"/>
        <end position="31"/>
    </location>
</feature>
<name>A0A0R3W8E5_TAEAS</name>
<organism evidence="4">
    <name type="scientific">Taenia asiatica</name>
    <name type="common">Asian tapeworm</name>
    <dbReference type="NCBI Taxonomy" id="60517"/>
    <lineage>
        <taxon>Eukaryota</taxon>
        <taxon>Metazoa</taxon>
        <taxon>Spiralia</taxon>
        <taxon>Lophotrochozoa</taxon>
        <taxon>Platyhelminthes</taxon>
        <taxon>Cestoda</taxon>
        <taxon>Eucestoda</taxon>
        <taxon>Cyclophyllidea</taxon>
        <taxon>Taeniidae</taxon>
        <taxon>Taenia</taxon>
    </lineage>
</organism>
<reference evidence="2 3" key="2">
    <citation type="submission" date="2018-11" db="EMBL/GenBank/DDBJ databases">
        <authorList>
            <consortium name="Pathogen Informatics"/>
        </authorList>
    </citation>
    <scope>NUCLEOTIDE SEQUENCE [LARGE SCALE GENOMIC DNA]</scope>
</reference>
<evidence type="ECO:0000313" key="3">
    <source>
        <dbReference type="Proteomes" id="UP000282613"/>
    </source>
</evidence>
<evidence type="ECO:0000256" key="1">
    <source>
        <dbReference type="SAM" id="MobiDB-lite"/>
    </source>
</evidence>